<evidence type="ECO:0000313" key="3">
    <source>
        <dbReference type="Proteomes" id="UP001595882"/>
    </source>
</evidence>
<dbReference type="Proteomes" id="UP001595882">
    <property type="component" value="Unassembled WGS sequence"/>
</dbReference>
<accession>A0ABV8WQT1</accession>
<feature type="transmembrane region" description="Helical" evidence="1">
    <location>
        <begin position="91"/>
        <end position="111"/>
    </location>
</feature>
<dbReference type="InterPro" id="IPR006938">
    <property type="entry name" value="DUF624"/>
</dbReference>
<comment type="caution">
    <text evidence="2">The sequence shown here is derived from an EMBL/GenBank/DDBJ whole genome shotgun (WGS) entry which is preliminary data.</text>
</comment>
<evidence type="ECO:0000256" key="1">
    <source>
        <dbReference type="SAM" id="Phobius"/>
    </source>
</evidence>
<dbReference type="EMBL" id="JBHSDT010000002">
    <property type="protein sequence ID" value="MFC4401824.1"/>
    <property type="molecule type" value="Genomic_DNA"/>
</dbReference>
<keyword evidence="3" id="KW-1185">Reference proteome</keyword>
<dbReference type="Pfam" id="PF04854">
    <property type="entry name" value="DUF624"/>
    <property type="match status" value="1"/>
</dbReference>
<gene>
    <name evidence="2" type="ORF">ACFOY7_01770</name>
</gene>
<feature type="transmembrane region" description="Helical" evidence="1">
    <location>
        <begin position="49"/>
        <end position="70"/>
    </location>
</feature>
<reference evidence="3" key="1">
    <citation type="journal article" date="2019" name="Int. J. Syst. Evol. Microbiol.">
        <title>The Global Catalogue of Microorganisms (GCM) 10K type strain sequencing project: providing services to taxonomists for standard genome sequencing and annotation.</title>
        <authorList>
            <consortium name="The Broad Institute Genomics Platform"/>
            <consortium name="The Broad Institute Genome Sequencing Center for Infectious Disease"/>
            <person name="Wu L."/>
            <person name="Ma J."/>
        </authorList>
    </citation>
    <scope>NUCLEOTIDE SEQUENCE [LARGE SCALE GENOMIC DNA]</scope>
    <source>
        <strain evidence="3">CCUG 37865</strain>
    </source>
</reference>
<evidence type="ECO:0000313" key="2">
    <source>
        <dbReference type="EMBL" id="MFC4401824.1"/>
    </source>
</evidence>
<protein>
    <submittedName>
        <fullName evidence="2">YesL family protein</fullName>
    </submittedName>
</protein>
<proteinExistence type="predicted"/>
<organism evidence="2 3">
    <name type="scientific">Gracilibacillus xinjiangensis</name>
    <dbReference type="NCBI Taxonomy" id="1193282"/>
    <lineage>
        <taxon>Bacteria</taxon>
        <taxon>Bacillati</taxon>
        <taxon>Bacillota</taxon>
        <taxon>Bacilli</taxon>
        <taxon>Bacillales</taxon>
        <taxon>Bacillaceae</taxon>
        <taxon>Gracilibacillus</taxon>
    </lineage>
</organism>
<feature type="transmembrane region" description="Helical" evidence="1">
    <location>
        <begin position="123"/>
        <end position="146"/>
    </location>
</feature>
<sequence>MSQPWTERPLYIAIQYVYYFLMTNIHFMIANLIFIIAFIVFELTLANMIIFYIALLPAGPAIAALCATMGKLTREKEINPAKDFWNYYKKNFLVSVKYWLLKWSILAMLLIDLQYTNAQLKWLTPIIITLIVIFSLIMLYAFPILIRFEVKIKNLWLVSIYSNFKFFKKTLINLSTFVSLFIIYMFAPGITLWFFMSIAAFFIMLNMKKPLQIMEKELTKSFQTDEVSQ</sequence>
<keyword evidence="1" id="KW-1133">Transmembrane helix</keyword>
<feature type="transmembrane region" description="Helical" evidence="1">
    <location>
        <begin position="16"/>
        <end position="43"/>
    </location>
</feature>
<keyword evidence="1" id="KW-0812">Transmembrane</keyword>
<dbReference type="RefSeq" id="WP_390248792.1">
    <property type="nucleotide sequence ID" value="NZ_JBHSDT010000002.1"/>
</dbReference>
<keyword evidence="1" id="KW-0472">Membrane</keyword>
<name>A0ABV8WQT1_9BACI</name>